<feature type="region of interest" description="Disordered" evidence="14">
    <location>
        <begin position="19"/>
        <end position="116"/>
    </location>
</feature>
<dbReference type="InterPro" id="IPR000719">
    <property type="entry name" value="Prot_kinase_dom"/>
</dbReference>
<feature type="binding site" evidence="13">
    <location>
        <position position="465"/>
    </location>
    <ligand>
        <name>ATP</name>
        <dbReference type="ChEBI" id="CHEBI:30616"/>
    </ligand>
</feature>
<comment type="subunit">
    <text evidence="12">Interacts with ARAC5 and ARAC10.</text>
</comment>
<dbReference type="AlphaFoldDB" id="A0AAD4X8H3"/>
<protein>
    <recommendedName>
        <fullName evidence="2">non-specific serine/threonine protein kinase</fullName>
        <ecNumber evidence="2">2.7.11.1</ecNumber>
    </recommendedName>
</protein>
<evidence type="ECO:0000313" key="17">
    <source>
        <dbReference type="Proteomes" id="UP001202328"/>
    </source>
</evidence>
<evidence type="ECO:0000256" key="9">
    <source>
        <dbReference type="ARBA" id="ARBA00022840"/>
    </source>
</evidence>
<dbReference type="Gene3D" id="3.30.200.20">
    <property type="entry name" value="Phosphorylase Kinase, domain 1"/>
    <property type="match status" value="1"/>
</dbReference>
<evidence type="ECO:0000256" key="7">
    <source>
        <dbReference type="ARBA" id="ARBA00022741"/>
    </source>
</evidence>
<comment type="catalytic activity">
    <reaction evidence="10">
        <text>L-threonyl-[protein] + ATP = O-phospho-L-threonyl-[protein] + ADP + H(+)</text>
        <dbReference type="Rhea" id="RHEA:46608"/>
        <dbReference type="Rhea" id="RHEA-COMP:11060"/>
        <dbReference type="Rhea" id="RHEA-COMP:11605"/>
        <dbReference type="ChEBI" id="CHEBI:15378"/>
        <dbReference type="ChEBI" id="CHEBI:30013"/>
        <dbReference type="ChEBI" id="CHEBI:30616"/>
        <dbReference type="ChEBI" id="CHEBI:61977"/>
        <dbReference type="ChEBI" id="CHEBI:456216"/>
        <dbReference type="EC" id="2.7.11.1"/>
    </reaction>
</comment>
<dbReference type="EC" id="2.7.11.1" evidence="2"/>
<keyword evidence="17" id="KW-1185">Reference proteome</keyword>
<dbReference type="SUPFAM" id="SSF56112">
    <property type="entry name" value="Protein kinase-like (PK-like)"/>
    <property type="match status" value="1"/>
</dbReference>
<dbReference type="PROSITE" id="PS00107">
    <property type="entry name" value="PROTEIN_KINASE_ATP"/>
    <property type="match status" value="1"/>
</dbReference>
<dbReference type="GO" id="GO:0004674">
    <property type="term" value="F:protein serine/threonine kinase activity"/>
    <property type="evidence" value="ECO:0007669"/>
    <property type="project" value="UniProtKB-KW"/>
</dbReference>
<keyword evidence="9 13" id="KW-0067">ATP-binding</keyword>
<evidence type="ECO:0000256" key="13">
    <source>
        <dbReference type="PROSITE-ProRule" id="PRU10141"/>
    </source>
</evidence>
<comment type="subcellular location">
    <subcellularLocation>
        <location evidence="1">Cytoplasm</location>
    </subcellularLocation>
</comment>
<feature type="non-terminal residue" evidence="16">
    <location>
        <position position="750"/>
    </location>
</feature>
<evidence type="ECO:0000259" key="15">
    <source>
        <dbReference type="PROSITE" id="PS50011"/>
    </source>
</evidence>
<feature type="region of interest" description="Disordered" evidence="14">
    <location>
        <begin position="312"/>
        <end position="357"/>
    </location>
</feature>
<evidence type="ECO:0000256" key="8">
    <source>
        <dbReference type="ARBA" id="ARBA00022777"/>
    </source>
</evidence>
<accession>A0AAD4X8H3</accession>
<dbReference type="PROSITE" id="PS00108">
    <property type="entry name" value="PROTEIN_KINASE_ST"/>
    <property type="match status" value="1"/>
</dbReference>
<evidence type="ECO:0000256" key="3">
    <source>
        <dbReference type="ARBA" id="ARBA00022490"/>
    </source>
</evidence>
<evidence type="ECO:0000256" key="12">
    <source>
        <dbReference type="ARBA" id="ARBA00063228"/>
    </source>
</evidence>
<keyword evidence="4" id="KW-0723">Serine/threonine-protein kinase</keyword>
<dbReference type="SMART" id="SM00220">
    <property type="entry name" value="S_TKc"/>
    <property type="match status" value="1"/>
</dbReference>
<dbReference type="PANTHER" id="PTHR47987">
    <property type="entry name" value="OS08G0249100 PROTEIN"/>
    <property type="match status" value="1"/>
</dbReference>
<dbReference type="InterPro" id="IPR001245">
    <property type="entry name" value="Ser-Thr/Tyr_kinase_cat_dom"/>
</dbReference>
<dbReference type="GO" id="GO:0005737">
    <property type="term" value="C:cytoplasm"/>
    <property type="evidence" value="ECO:0007669"/>
    <property type="project" value="UniProtKB-SubCell"/>
</dbReference>
<evidence type="ECO:0000256" key="4">
    <source>
        <dbReference type="ARBA" id="ARBA00022527"/>
    </source>
</evidence>
<comment type="caution">
    <text evidence="16">The sequence shown here is derived from an EMBL/GenBank/DDBJ whole genome shotgun (WGS) entry which is preliminary data.</text>
</comment>
<evidence type="ECO:0000256" key="5">
    <source>
        <dbReference type="ARBA" id="ARBA00022553"/>
    </source>
</evidence>
<dbReference type="GO" id="GO:0051020">
    <property type="term" value="F:GTPase binding"/>
    <property type="evidence" value="ECO:0007669"/>
    <property type="project" value="UniProtKB-ARBA"/>
</dbReference>
<dbReference type="PROSITE" id="PS50011">
    <property type="entry name" value="PROTEIN_KINASE_DOM"/>
    <property type="match status" value="1"/>
</dbReference>
<gene>
    <name evidence="16" type="ORF">MKW98_031477</name>
</gene>
<name>A0AAD4X8H3_9MAGN</name>
<evidence type="ECO:0000256" key="10">
    <source>
        <dbReference type="ARBA" id="ARBA00047899"/>
    </source>
</evidence>
<keyword evidence="5" id="KW-0597">Phosphoprotein</keyword>
<sequence length="750" mass="82996">IYNSSFSFFDLKKIFDMKEGKAEETSPRGVMENSIIEEDKVEETSPRGVMENSIMEEDKVEETSPRGVMENSITEEGKVDETSAGGMEEGNVEDSSAGGVIENSVVEEENVEETSPGGVIENSIMEEEKVDEITPTGVMENSIIDEDKVEETSPGGVIENSIVEEKNVEGTSPGVIENSMMEEEQVEETSLSGVIENSNVEAEKVEEITENSIVEEEKVKGTSRRGVIENSIVDEEEKVEEASPTEVIENSVMEEDRVEETSAGGVIENSEKVEETSSPTGVTENSILEEEKVEETSPIGVTEISLVEEEKVEVASPRGVIENSIRSSAESESDSSSKSSSTTSDSDSQSNPRRSSSHWRGMILSVLKSRSIRRLASLPPRRGVSKVASLPPLRGVSKVAVCNRRSFSENTNEFSCFKPSWRNFTISELQVATKNFSSDMLIGKGGYAEVYKGCLQDGQLVAIKKLTRGTQEERTSDFLSEIGIIVHVNHPNTAKLIGYGVEGGLHLVLEFSPNGSLASVLHGSSNVLDWGIRYKVALGTAEGLLYLHETCQRRIIHRDIKTANILLTENFEPQITDFGLSKWLPDQWTHHTVTKFEGTFGYLAPEYSMHGIVDEKTDVFAFGVLLLELITGKRALEDNTEQSLVMWAKPFLEKNEFRELVDPSLGDSYDRQQLNHVASAAALCIQHSSILRPRMSQIVPLLKGSETGSDLCQRRSLHRTCSAESFDVEEYSRSRYLKDLNRHKQIALDF</sequence>
<dbReference type="Gene3D" id="1.10.510.10">
    <property type="entry name" value="Transferase(Phosphotransferase) domain 1"/>
    <property type="match status" value="1"/>
</dbReference>
<evidence type="ECO:0000256" key="14">
    <source>
        <dbReference type="SAM" id="MobiDB-lite"/>
    </source>
</evidence>
<proteinExistence type="predicted"/>
<dbReference type="InterPro" id="IPR046958">
    <property type="entry name" value="RBK1/2/STUNTED"/>
</dbReference>
<dbReference type="InterPro" id="IPR008271">
    <property type="entry name" value="Ser/Thr_kinase_AS"/>
</dbReference>
<keyword evidence="6" id="KW-0808">Transferase</keyword>
<evidence type="ECO:0000256" key="6">
    <source>
        <dbReference type="ARBA" id="ARBA00022679"/>
    </source>
</evidence>
<keyword evidence="8" id="KW-0418">Kinase</keyword>
<dbReference type="EMBL" id="JAJJMB010014022">
    <property type="protein sequence ID" value="KAI3863885.1"/>
    <property type="molecule type" value="Genomic_DNA"/>
</dbReference>
<keyword evidence="7 13" id="KW-0547">Nucleotide-binding</keyword>
<dbReference type="InterPro" id="IPR017441">
    <property type="entry name" value="Protein_kinase_ATP_BS"/>
</dbReference>
<evidence type="ECO:0000256" key="1">
    <source>
        <dbReference type="ARBA" id="ARBA00004496"/>
    </source>
</evidence>
<dbReference type="FunFam" id="3.30.200.20:FF:000445">
    <property type="entry name" value="Receptor-like cytosolic serine/threonine-protein kinase RBK2"/>
    <property type="match status" value="1"/>
</dbReference>
<dbReference type="Pfam" id="PF07714">
    <property type="entry name" value="PK_Tyr_Ser-Thr"/>
    <property type="match status" value="1"/>
</dbReference>
<evidence type="ECO:0000256" key="11">
    <source>
        <dbReference type="ARBA" id="ARBA00048679"/>
    </source>
</evidence>
<feature type="compositionally biased region" description="Low complexity" evidence="14">
    <location>
        <begin position="327"/>
        <end position="354"/>
    </location>
</feature>
<dbReference type="GO" id="GO:0005524">
    <property type="term" value="F:ATP binding"/>
    <property type="evidence" value="ECO:0007669"/>
    <property type="project" value="UniProtKB-UniRule"/>
</dbReference>
<dbReference type="FunFam" id="1.10.510.10:FF:000335">
    <property type="entry name" value="receptor-like cytosolic serine/threonine-protein kinase RBK2"/>
    <property type="match status" value="1"/>
</dbReference>
<feature type="domain" description="Protein kinase" evidence="15">
    <location>
        <begin position="436"/>
        <end position="690"/>
    </location>
</feature>
<comment type="catalytic activity">
    <reaction evidence="11">
        <text>L-seryl-[protein] + ATP = O-phospho-L-seryl-[protein] + ADP + H(+)</text>
        <dbReference type="Rhea" id="RHEA:17989"/>
        <dbReference type="Rhea" id="RHEA-COMP:9863"/>
        <dbReference type="Rhea" id="RHEA-COMP:11604"/>
        <dbReference type="ChEBI" id="CHEBI:15378"/>
        <dbReference type="ChEBI" id="CHEBI:29999"/>
        <dbReference type="ChEBI" id="CHEBI:30616"/>
        <dbReference type="ChEBI" id="CHEBI:83421"/>
        <dbReference type="ChEBI" id="CHEBI:456216"/>
        <dbReference type="EC" id="2.7.11.1"/>
    </reaction>
</comment>
<feature type="region of interest" description="Disordered" evidence="14">
    <location>
        <begin position="261"/>
        <end position="296"/>
    </location>
</feature>
<keyword evidence="3" id="KW-0963">Cytoplasm</keyword>
<evidence type="ECO:0000256" key="2">
    <source>
        <dbReference type="ARBA" id="ARBA00012513"/>
    </source>
</evidence>
<evidence type="ECO:0000313" key="16">
    <source>
        <dbReference type="EMBL" id="KAI3863885.1"/>
    </source>
</evidence>
<dbReference type="Proteomes" id="UP001202328">
    <property type="component" value="Unassembled WGS sequence"/>
</dbReference>
<feature type="compositionally biased region" description="Polar residues" evidence="14">
    <location>
        <begin position="276"/>
        <end position="286"/>
    </location>
</feature>
<dbReference type="InterPro" id="IPR011009">
    <property type="entry name" value="Kinase-like_dom_sf"/>
</dbReference>
<reference evidence="16" key="1">
    <citation type="submission" date="2022-04" db="EMBL/GenBank/DDBJ databases">
        <title>A functionally conserved STORR gene fusion in Papaver species that diverged 16.8 million years ago.</title>
        <authorList>
            <person name="Catania T."/>
        </authorList>
    </citation>
    <scope>NUCLEOTIDE SEQUENCE</scope>
    <source>
        <strain evidence="16">S-188037</strain>
    </source>
</reference>
<dbReference type="PANTHER" id="PTHR47987:SF13">
    <property type="entry name" value="RECEPTOR-LIKE CYTOSOLIC SERINE_THREONINE-PROTEIN KINASE RBK2"/>
    <property type="match status" value="1"/>
</dbReference>
<organism evidence="16 17">
    <name type="scientific">Papaver atlanticum</name>
    <dbReference type="NCBI Taxonomy" id="357466"/>
    <lineage>
        <taxon>Eukaryota</taxon>
        <taxon>Viridiplantae</taxon>
        <taxon>Streptophyta</taxon>
        <taxon>Embryophyta</taxon>
        <taxon>Tracheophyta</taxon>
        <taxon>Spermatophyta</taxon>
        <taxon>Magnoliopsida</taxon>
        <taxon>Ranunculales</taxon>
        <taxon>Papaveraceae</taxon>
        <taxon>Papaveroideae</taxon>
        <taxon>Papaver</taxon>
    </lineage>
</organism>